<evidence type="ECO:0000259" key="13">
    <source>
        <dbReference type="PROSITE" id="PS51352"/>
    </source>
</evidence>
<comment type="catalytic activity">
    <reaction evidence="12">
        <text>a hydroperoxide + [thioredoxin]-dithiol = an alcohol + [thioredoxin]-disulfide + H2O</text>
        <dbReference type="Rhea" id="RHEA:62620"/>
        <dbReference type="Rhea" id="RHEA-COMP:10698"/>
        <dbReference type="Rhea" id="RHEA-COMP:10700"/>
        <dbReference type="ChEBI" id="CHEBI:15377"/>
        <dbReference type="ChEBI" id="CHEBI:29950"/>
        <dbReference type="ChEBI" id="CHEBI:30879"/>
        <dbReference type="ChEBI" id="CHEBI:35924"/>
        <dbReference type="ChEBI" id="CHEBI:50058"/>
        <dbReference type="EC" id="1.11.1.24"/>
    </reaction>
</comment>
<proteinExistence type="inferred from homology"/>
<dbReference type="InterPro" id="IPR050924">
    <property type="entry name" value="Peroxiredoxin_BCP/PrxQ"/>
</dbReference>
<comment type="similarity">
    <text evidence="10">Belongs to the peroxiredoxin family. BCP/PrxQ subfamily.</text>
</comment>
<evidence type="ECO:0000256" key="8">
    <source>
        <dbReference type="ARBA" id="ARBA00023284"/>
    </source>
</evidence>
<gene>
    <name evidence="14" type="ORF">KW502_03270</name>
</gene>
<dbReference type="InterPro" id="IPR000866">
    <property type="entry name" value="AhpC/TSA"/>
</dbReference>
<evidence type="ECO:0000256" key="12">
    <source>
        <dbReference type="ARBA" id="ARBA00049091"/>
    </source>
</evidence>
<dbReference type="EMBL" id="JAHWDF010000003">
    <property type="protein sequence ID" value="MBW2960822.1"/>
    <property type="molecule type" value="Genomic_DNA"/>
</dbReference>
<dbReference type="CDD" id="cd03017">
    <property type="entry name" value="PRX_BCP"/>
    <property type="match status" value="1"/>
</dbReference>
<evidence type="ECO:0000256" key="4">
    <source>
        <dbReference type="ARBA" id="ARBA00022559"/>
    </source>
</evidence>
<evidence type="ECO:0000256" key="2">
    <source>
        <dbReference type="ARBA" id="ARBA00011245"/>
    </source>
</evidence>
<feature type="domain" description="Thioredoxin" evidence="13">
    <location>
        <begin position="3"/>
        <end position="152"/>
    </location>
</feature>
<dbReference type="InterPro" id="IPR013766">
    <property type="entry name" value="Thioredoxin_domain"/>
</dbReference>
<dbReference type="Proteomes" id="UP000719267">
    <property type="component" value="Unassembled WGS sequence"/>
</dbReference>
<keyword evidence="4" id="KW-0575">Peroxidase</keyword>
<evidence type="ECO:0000256" key="9">
    <source>
        <dbReference type="ARBA" id="ARBA00032824"/>
    </source>
</evidence>
<comment type="subunit">
    <text evidence="2">Monomer.</text>
</comment>
<comment type="function">
    <text evidence="1">Thiol-specific peroxidase that catalyzes the reduction of hydrogen peroxide and organic hydroperoxides to water and alcohols, respectively. Plays a role in cell protection against oxidative stress by detoxifying peroxides and as sensor of hydrogen peroxide-mediated signaling events.</text>
</comment>
<dbReference type="PANTHER" id="PTHR42801:SF4">
    <property type="entry name" value="AHPC_TSA FAMILY PROTEIN"/>
    <property type="match status" value="1"/>
</dbReference>
<dbReference type="InterPro" id="IPR024706">
    <property type="entry name" value="Peroxiredoxin_AhpC-typ"/>
</dbReference>
<dbReference type="PROSITE" id="PS51352">
    <property type="entry name" value="THIOREDOXIN_2"/>
    <property type="match status" value="1"/>
</dbReference>
<evidence type="ECO:0000313" key="14">
    <source>
        <dbReference type="EMBL" id="MBW2960822.1"/>
    </source>
</evidence>
<keyword evidence="6" id="KW-0560">Oxidoreductase</keyword>
<dbReference type="PANTHER" id="PTHR42801">
    <property type="entry name" value="THIOREDOXIN-DEPENDENT PEROXIDE REDUCTASE"/>
    <property type="match status" value="1"/>
</dbReference>
<dbReference type="PIRSF" id="PIRSF000239">
    <property type="entry name" value="AHPC"/>
    <property type="match status" value="1"/>
</dbReference>
<keyword evidence="8" id="KW-0676">Redox-active center</keyword>
<evidence type="ECO:0000256" key="7">
    <source>
        <dbReference type="ARBA" id="ARBA00023157"/>
    </source>
</evidence>
<dbReference type="RefSeq" id="WP_219039113.1">
    <property type="nucleotide sequence ID" value="NZ_JAHWDF010000003.1"/>
</dbReference>
<evidence type="ECO:0000256" key="6">
    <source>
        <dbReference type="ARBA" id="ARBA00023002"/>
    </source>
</evidence>
<evidence type="ECO:0000256" key="3">
    <source>
        <dbReference type="ARBA" id="ARBA00013017"/>
    </source>
</evidence>
<keyword evidence="7" id="KW-1015">Disulfide bond</keyword>
<evidence type="ECO:0000256" key="10">
    <source>
        <dbReference type="ARBA" id="ARBA00038489"/>
    </source>
</evidence>
<comment type="caution">
    <text evidence="14">The sequence shown here is derived from an EMBL/GenBank/DDBJ whole genome shotgun (WGS) entry which is preliminary data.</text>
</comment>
<protein>
    <recommendedName>
        <fullName evidence="3">thioredoxin-dependent peroxiredoxin</fullName>
        <ecNumber evidence="3">1.11.1.24</ecNumber>
    </recommendedName>
    <alternativeName>
        <fullName evidence="9">Thioredoxin peroxidase</fullName>
    </alternativeName>
    <alternativeName>
        <fullName evidence="11">Thioredoxin-dependent peroxiredoxin Bcp</fullName>
    </alternativeName>
</protein>
<evidence type="ECO:0000256" key="11">
    <source>
        <dbReference type="ARBA" id="ARBA00042639"/>
    </source>
</evidence>
<dbReference type="Pfam" id="PF00578">
    <property type="entry name" value="AhpC-TSA"/>
    <property type="match status" value="1"/>
</dbReference>
<evidence type="ECO:0000256" key="1">
    <source>
        <dbReference type="ARBA" id="ARBA00003330"/>
    </source>
</evidence>
<reference evidence="14 15" key="1">
    <citation type="submission" date="2021-07" db="EMBL/GenBank/DDBJ databases">
        <title>Mesonia aestuariivivens sp. nov., isolated from a tidal flat.</title>
        <authorList>
            <person name="Kim Y.-O."/>
            <person name="Yoon J.-H."/>
        </authorList>
    </citation>
    <scope>NUCLEOTIDE SEQUENCE [LARGE SCALE GENOMIC DNA]</scope>
    <source>
        <strain evidence="14 15">JHPTF-M18</strain>
    </source>
</reference>
<keyword evidence="15" id="KW-1185">Reference proteome</keyword>
<evidence type="ECO:0000256" key="5">
    <source>
        <dbReference type="ARBA" id="ARBA00022862"/>
    </source>
</evidence>
<organism evidence="14 15">
    <name type="scientific">Mesonia aestuariivivens</name>
    <dbReference type="NCBI Taxonomy" id="2796128"/>
    <lineage>
        <taxon>Bacteria</taxon>
        <taxon>Pseudomonadati</taxon>
        <taxon>Bacteroidota</taxon>
        <taxon>Flavobacteriia</taxon>
        <taxon>Flavobacteriales</taxon>
        <taxon>Flavobacteriaceae</taxon>
        <taxon>Mesonia</taxon>
    </lineage>
</organism>
<accession>A0ABS6VYZ0</accession>
<keyword evidence="5" id="KW-0049">Antioxidant</keyword>
<evidence type="ECO:0000313" key="15">
    <source>
        <dbReference type="Proteomes" id="UP000719267"/>
    </source>
</evidence>
<name>A0ABS6VYZ0_9FLAO</name>
<sequence length="153" mass="17307">MKLKIGDKIPSFTLTDHEGNLFKSNKVIGDKVLVIYFYPKNFTPGCTKEACSFRDSYEEFKKLGAEVVGISSDSVESHQKFSKKHQLPYTFLSDPTEDIRKKFGVKGHLLGLIPGRETFVIDKNGIIKFKFNSLSASQHMEKALETVKKISNE</sequence>
<dbReference type="EC" id="1.11.1.24" evidence="3"/>